<dbReference type="Pfam" id="PF01549">
    <property type="entry name" value="ShK"/>
    <property type="match status" value="3"/>
</dbReference>
<dbReference type="EMBL" id="LIAE01006331">
    <property type="protein sequence ID" value="PAV91186.1"/>
    <property type="molecule type" value="Genomic_DNA"/>
</dbReference>
<evidence type="ECO:0000313" key="3">
    <source>
        <dbReference type="EMBL" id="PAV91182.1"/>
    </source>
</evidence>
<feature type="compositionally biased region" description="Low complexity" evidence="1">
    <location>
        <begin position="70"/>
        <end position="82"/>
    </location>
</feature>
<feature type="domain" description="ShKT" evidence="2">
    <location>
        <begin position="26"/>
        <end position="62"/>
    </location>
</feature>
<evidence type="ECO:0000259" key="2">
    <source>
        <dbReference type="SMART" id="SM00254"/>
    </source>
</evidence>
<dbReference type="EMBL" id="LIAE01006331">
    <property type="protein sequence ID" value="PAV91182.1"/>
    <property type="molecule type" value="Genomic_DNA"/>
</dbReference>
<dbReference type="Gene3D" id="1.10.10.1940">
    <property type="match status" value="1"/>
</dbReference>
<dbReference type="EMBL" id="LIAE01006331">
    <property type="protein sequence ID" value="PAV91180.1"/>
    <property type="molecule type" value="Genomic_DNA"/>
</dbReference>
<dbReference type="AlphaFoldDB" id="A0A2A2LY66"/>
<name>A0A2A2LY66_9BILA</name>
<accession>A0A2A2LY66</accession>
<dbReference type="PANTHER" id="PTHR21724:SF0">
    <property type="entry name" value="SHKT DOMAIN-CONTAINING PROTEIN"/>
    <property type="match status" value="1"/>
</dbReference>
<dbReference type="InterPro" id="IPR003582">
    <property type="entry name" value="ShKT_dom"/>
</dbReference>
<dbReference type="Proteomes" id="UP000218231">
    <property type="component" value="Unassembled WGS sequence"/>
</dbReference>
<dbReference type="STRING" id="2018661.A0A2A2LY66"/>
<reference evidence="3 4" key="1">
    <citation type="journal article" date="2017" name="Curr. Biol.">
        <title>Genome architecture and evolution of a unichromosomal asexual nematode.</title>
        <authorList>
            <person name="Fradin H."/>
            <person name="Zegar C."/>
            <person name="Gutwein M."/>
            <person name="Lucas J."/>
            <person name="Kovtun M."/>
            <person name="Corcoran D."/>
            <person name="Baugh L.R."/>
            <person name="Kiontke K."/>
            <person name="Gunsalus K."/>
            <person name="Fitch D.H."/>
            <person name="Piano F."/>
        </authorList>
    </citation>
    <scope>NUCLEOTIDE SEQUENCE [LARGE SCALE GENOMIC DNA]</scope>
    <source>
        <strain evidence="3">PF1309</strain>
    </source>
</reference>
<dbReference type="OrthoDB" id="5868598at2759"/>
<feature type="region of interest" description="Disordered" evidence="1">
    <location>
        <begin position="65"/>
        <end position="95"/>
    </location>
</feature>
<organism evidence="3 4">
    <name type="scientific">Diploscapter pachys</name>
    <dbReference type="NCBI Taxonomy" id="2018661"/>
    <lineage>
        <taxon>Eukaryota</taxon>
        <taxon>Metazoa</taxon>
        <taxon>Ecdysozoa</taxon>
        <taxon>Nematoda</taxon>
        <taxon>Chromadorea</taxon>
        <taxon>Rhabditida</taxon>
        <taxon>Rhabditina</taxon>
        <taxon>Rhabditomorpha</taxon>
        <taxon>Rhabditoidea</taxon>
        <taxon>Rhabditidae</taxon>
        <taxon>Diploscapter</taxon>
    </lineage>
</organism>
<gene>
    <name evidence="3" type="ORF">WR25_19243</name>
</gene>
<comment type="caution">
    <text evidence="3">The sequence shown here is derived from an EMBL/GenBank/DDBJ whole genome shotgun (WGS) entry which is preliminary data.</text>
</comment>
<evidence type="ECO:0000313" key="4">
    <source>
        <dbReference type="Proteomes" id="UP000218231"/>
    </source>
</evidence>
<dbReference type="SMART" id="SM00254">
    <property type="entry name" value="ShKT"/>
    <property type="match status" value="2"/>
</dbReference>
<evidence type="ECO:0000256" key="1">
    <source>
        <dbReference type="SAM" id="MobiDB-lite"/>
    </source>
</evidence>
<proteinExistence type="predicted"/>
<sequence>MCLDVELRQKIADYCPAKCGMCLMNGCIDVEPSCPLDSKICSDIRMQDFVNTNCRRTCNRCDIQPPTDPAPNDGNNNNNGGIVPPPPPPPVGGCTSYKPDTSPHCVKWNQNNFCASTFYTSEQKKQCTTTCKIC</sequence>
<protein>
    <recommendedName>
        <fullName evidence="2">ShKT domain-containing protein</fullName>
    </recommendedName>
</protein>
<dbReference type="PANTHER" id="PTHR21724">
    <property type="entry name" value="SHKT DOMAIN-CONTAINING PROTEIN"/>
    <property type="match status" value="1"/>
</dbReference>
<keyword evidence="4" id="KW-1185">Reference proteome</keyword>
<feature type="domain" description="ShKT" evidence="2">
    <location>
        <begin position="93"/>
        <end position="134"/>
    </location>
</feature>